<evidence type="ECO:0000313" key="3">
    <source>
        <dbReference type="Proteomes" id="UP000566819"/>
    </source>
</evidence>
<evidence type="ECO:0000313" key="2">
    <source>
        <dbReference type="EMBL" id="KAF4636893.1"/>
    </source>
</evidence>
<organism evidence="2 3">
    <name type="scientific">Cudoniella acicularis</name>
    <dbReference type="NCBI Taxonomy" id="354080"/>
    <lineage>
        <taxon>Eukaryota</taxon>
        <taxon>Fungi</taxon>
        <taxon>Dikarya</taxon>
        <taxon>Ascomycota</taxon>
        <taxon>Pezizomycotina</taxon>
        <taxon>Leotiomycetes</taxon>
        <taxon>Helotiales</taxon>
        <taxon>Tricladiaceae</taxon>
        <taxon>Cudoniella</taxon>
    </lineage>
</organism>
<dbReference type="OrthoDB" id="3556043at2759"/>
<dbReference type="GO" id="GO:0006313">
    <property type="term" value="P:DNA transposition"/>
    <property type="evidence" value="ECO:0007669"/>
    <property type="project" value="InterPro"/>
</dbReference>
<feature type="domain" description="Transposase Tc1-like" evidence="1">
    <location>
        <begin position="85"/>
        <end position="143"/>
    </location>
</feature>
<proteinExistence type="predicted"/>
<gene>
    <name evidence="2" type="ORF">G7Y89_g1182</name>
</gene>
<dbReference type="Proteomes" id="UP000566819">
    <property type="component" value="Unassembled WGS sequence"/>
</dbReference>
<name>A0A8H4RWK3_9HELO</name>
<keyword evidence="3" id="KW-1185">Reference proteome</keyword>
<sequence>MSTLRHPLGPIGGNITRGKGLTPKMRNKICARAENGHVVAYIIGRYKLSQGAVRYTLDHEASRPETNTSIPRPSVKKTYNYLDERNILRHARQRPQDTYTQFIKATGVTCSPKVVWYILKGHSITNWLAKKRPMLTKKAVKARRTKCYLIDRDFEAKKHGYSANSYLEVLDAEVGLAFEELNDPGYIFMQDNASTHTAYKVRDWFRDKGIRVLL</sequence>
<protein>
    <recommendedName>
        <fullName evidence="1">Transposase Tc1-like domain-containing protein</fullName>
    </recommendedName>
</protein>
<comment type="caution">
    <text evidence="2">The sequence shown here is derived from an EMBL/GenBank/DDBJ whole genome shotgun (WGS) entry which is preliminary data.</text>
</comment>
<dbReference type="InterPro" id="IPR036397">
    <property type="entry name" value="RNaseH_sf"/>
</dbReference>
<dbReference type="InterPro" id="IPR002492">
    <property type="entry name" value="Transposase_Tc1-like"/>
</dbReference>
<accession>A0A8H4RWK3</accession>
<dbReference type="AlphaFoldDB" id="A0A8H4RWK3"/>
<dbReference type="GO" id="GO:0003677">
    <property type="term" value="F:DNA binding"/>
    <property type="evidence" value="ECO:0007669"/>
    <property type="project" value="InterPro"/>
</dbReference>
<dbReference type="Pfam" id="PF01498">
    <property type="entry name" value="HTH_Tnp_Tc3_2"/>
    <property type="match status" value="1"/>
</dbReference>
<dbReference type="EMBL" id="JAAMPI010000044">
    <property type="protein sequence ID" value="KAF4636893.1"/>
    <property type="molecule type" value="Genomic_DNA"/>
</dbReference>
<dbReference type="Gene3D" id="3.30.420.10">
    <property type="entry name" value="Ribonuclease H-like superfamily/Ribonuclease H"/>
    <property type="match status" value="1"/>
</dbReference>
<dbReference type="GO" id="GO:0015074">
    <property type="term" value="P:DNA integration"/>
    <property type="evidence" value="ECO:0007669"/>
    <property type="project" value="InterPro"/>
</dbReference>
<evidence type="ECO:0000259" key="1">
    <source>
        <dbReference type="Pfam" id="PF01498"/>
    </source>
</evidence>
<reference evidence="2 3" key="1">
    <citation type="submission" date="2020-03" db="EMBL/GenBank/DDBJ databases">
        <title>Draft Genome Sequence of Cudoniella acicularis.</title>
        <authorList>
            <person name="Buettner E."/>
            <person name="Kellner H."/>
        </authorList>
    </citation>
    <scope>NUCLEOTIDE SEQUENCE [LARGE SCALE GENOMIC DNA]</scope>
    <source>
        <strain evidence="2 3">DSM 108380</strain>
    </source>
</reference>